<dbReference type="Proteomes" id="UP000095023">
    <property type="component" value="Unassembled WGS sequence"/>
</dbReference>
<name>A0A1E4TAT5_9ASCO</name>
<feature type="binding site" evidence="6">
    <location>
        <position position="276"/>
    </location>
    <ligand>
        <name>Zn(2+)</name>
        <dbReference type="ChEBI" id="CHEBI:29105"/>
    </ligand>
</feature>
<dbReference type="InterPro" id="IPR004254">
    <property type="entry name" value="AdipoR/HlyIII-related"/>
</dbReference>
<keyword evidence="6" id="KW-0479">Metal-binding</keyword>
<feature type="binding site" evidence="6">
    <location>
        <position position="126"/>
    </location>
    <ligand>
        <name>Zn(2+)</name>
        <dbReference type="ChEBI" id="CHEBI:29105"/>
    </ligand>
</feature>
<comment type="subcellular location">
    <subcellularLocation>
        <location evidence="1">Membrane</location>
        <topology evidence="1">Multi-pass membrane protein</topology>
    </subcellularLocation>
</comment>
<feature type="transmembrane region" description="Helical" evidence="8">
    <location>
        <begin position="168"/>
        <end position="189"/>
    </location>
</feature>
<feature type="transmembrane region" description="Helical" evidence="8">
    <location>
        <begin position="236"/>
        <end position="254"/>
    </location>
</feature>
<keyword evidence="5 8" id="KW-0472">Membrane</keyword>
<evidence type="ECO:0000256" key="4">
    <source>
        <dbReference type="ARBA" id="ARBA00022989"/>
    </source>
</evidence>
<dbReference type="GO" id="GO:0006882">
    <property type="term" value="P:intracellular zinc ion homeostasis"/>
    <property type="evidence" value="ECO:0007669"/>
    <property type="project" value="TreeGrafter"/>
</dbReference>
<keyword evidence="6" id="KW-0862">Zinc</keyword>
<evidence type="ECO:0000256" key="8">
    <source>
        <dbReference type="SAM" id="Phobius"/>
    </source>
</evidence>
<evidence type="ECO:0000313" key="10">
    <source>
        <dbReference type="Proteomes" id="UP000095023"/>
    </source>
</evidence>
<dbReference type="Pfam" id="PF03006">
    <property type="entry name" value="HlyIII"/>
    <property type="match status" value="1"/>
</dbReference>
<evidence type="ECO:0000256" key="3">
    <source>
        <dbReference type="ARBA" id="ARBA00022692"/>
    </source>
</evidence>
<evidence type="ECO:0000256" key="1">
    <source>
        <dbReference type="ARBA" id="ARBA00004141"/>
    </source>
</evidence>
<dbReference type="PANTHER" id="PTHR20855:SF52">
    <property type="entry name" value="ADIPONECTIN RECEPTOR PROTEIN"/>
    <property type="match status" value="1"/>
</dbReference>
<feature type="transmembrane region" description="Helical" evidence="8">
    <location>
        <begin position="108"/>
        <end position="129"/>
    </location>
</feature>
<dbReference type="PANTHER" id="PTHR20855">
    <property type="entry name" value="ADIPOR/PROGESTIN RECEPTOR-RELATED"/>
    <property type="match status" value="1"/>
</dbReference>
<comment type="similarity">
    <text evidence="2">Belongs to the ADIPOR family.</text>
</comment>
<dbReference type="GO" id="GO:0046872">
    <property type="term" value="F:metal ion binding"/>
    <property type="evidence" value="ECO:0007669"/>
    <property type="project" value="UniProtKB-KW"/>
</dbReference>
<dbReference type="AlphaFoldDB" id="A0A1E4TAT5"/>
<keyword evidence="3 8" id="KW-0812">Transmembrane</keyword>
<feature type="transmembrane region" description="Helical" evidence="8">
    <location>
        <begin position="205"/>
        <end position="224"/>
    </location>
</feature>
<gene>
    <name evidence="9" type="ORF">CANCADRAFT_26946</name>
</gene>
<evidence type="ECO:0000256" key="6">
    <source>
        <dbReference type="PIRSR" id="PIRSR604254-1"/>
    </source>
</evidence>
<protein>
    <submittedName>
        <fullName evidence="9">Uncharacterized protein</fullName>
    </submittedName>
</protein>
<dbReference type="EMBL" id="KV453843">
    <property type="protein sequence ID" value="ODV88841.1"/>
    <property type="molecule type" value="Genomic_DNA"/>
</dbReference>
<keyword evidence="4 8" id="KW-1133">Transmembrane helix</keyword>
<evidence type="ECO:0000313" key="9">
    <source>
        <dbReference type="EMBL" id="ODV88841.1"/>
    </source>
</evidence>
<proteinExistence type="inferred from homology"/>
<dbReference type="GO" id="GO:0038023">
    <property type="term" value="F:signaling receptor activity"/>
    <property type="evidence" value="ECO:0007669"/>
    <property type="project" value="TreeGrafter"/>
</dbReference>
<evidence type="ECO:0000256" key="5">
    <source>
        <dbReference type="ARBA" id="ARBA00023136"/>
    </source>
</evidence>
<dbReference type="OrthoDB" id="529367at2759"/>
<reference evidence="10" key="1">
    <citation type="submission" date="2016-02" db="EMBL/GenBank/DDBJ databases">
        <title>Comparative genomics of biotechnologically important yeasts.</title>
        <authorList>
            <consortium name="DOE Joint Genome Institute"/>
            <person name="Riley R."/>
            <person name="Haridas S."/>
            <person name="Wolfe K.H."/>
            <person name="Lopes M.R."/>
            <person name="Hittinger C.T."/>
            <person name="Goker M."/>
            <person name="Salamov A."/>
            <person name="Wisecaver J."/>
            <person name="Long T.M."/>
            <person name="Aerts A.L."/>
            <person name="Barry K."/>
            <person name="Choi C."/>
            <person name="Clum A."/>
            <person name="Coughlan A.Y."/>
            <person name="Deshpande S."/>
            <person name="Douglass A.P."/>
            <person name="Hanson S.J."/>
            <person name="Klenk H.-P."/>
            <person name="Labutti K."/>
            <person name="Lapidus A."/>
            <person name="Lindquist E."/>
            <person name="Lipzen A."/>
            <person name="Meier-Kolthoff J.P."/>
            <person name="Ohm R.A."/>
            <person name="Otillar R.P."/>
            <person name="Pangilinan J."/>
            <person name="Peng Y."/>
            <person name="Rokas A."/>
            <person name="Rosa C.A."/>
            <person name="Scheuner C."/>
            <person name="Sibirny A.A."/>
            <person name="Slot J.C."/>
            <person name="Stielow J.B."/>
            <person name="Sun H."/>
            <person name="Kurtzman C.P."/>
            <person name="Blackwell M."/>
            <person name="Jeffries T.W."/>
            <person name="Grigoriev I.V."/>
        </authorList>
    </citation>
    <scope>NUCLEOTIDE SEQUENCE [LARGE SCALE GENOMIC DNA]</scope>
    <source>
        <strain evidence="10">NRRL Y-17796</strain>
    </source>
</reference>
<sequence>MAVRTRMQTRKDCTPESPSLEPSKSHLVSWDNLESWRKDNKYITSDYRRVCYSYKECVKSAVHRHNELMNIHTHQIPAILLFACWLFSIDKIFPSYYHLATFPEKLSLSIFIICSGLCLCFSGTFHCFNSHSEKAWHTFQCYDHMGIILYGIGSAMPSYYYAYYDKPTVYYILWLALGAVAVGSIYFIFSPDFRSPVYRAVRARLYILLGSSSTIPTFMSLYIYGVDEISKRLDTHNLILEMFLHSIGAVIYALRLPESIAPGKFNVFGGSHQIFHLFVVAGITAHIISLRHAHAFLHNLSP</sequence>
<feature type="transmembrane region" description="Helical" evidence="8">
    <location>
        <begin position="274"/>
        <end position="293"/>
    </location>
</feature>
<feature type="region of interest" description="Disordered" evidence="7">
    <location>
        <begin position="1"/>
        <end position="23"/>
    </location>
</feature>
<organism evidence="9 10">
    <name type="scientific">Tortispora caseinolytica NRRL Y-17796</name>
    <dbReference type="NCBI Taxonomy" id="767744"/>
    <lineage>
        <taxon>Eukaryota</taxon>
        <taxon>Fungi</taxon>
        <taxon>Dikarya</taxon>
        <taxon>Ascomycota</taxon>
        <taxon>Saccharomycotina</taxon>
        <taxon>Trigonopsidomycetes</taxon>
        <taxon>Trigonopsidales</taxon>
        <taxon>Trigonopsidaceae</taxon>
        <taxon>Tortispora</taxon>
    </lineage>
</organism>
<dbReference type="GO" id="GO:0016020">
    <property type="term" value="C:membrane"/>
    <property type="evidence" value="ECO:0007669"/>
    <property type="project" value="UniProtKB-SubCell"/>
</dbReference>
<keyword evidence="10" id="KW-1185">Reference proteome</keyword>
<accession>A0A1E4TAT5</accession>
<feature type="binding site" evidence="6">
    <location>
        <position position="272"/>
    </location>
    <ligand>
        <name>Zn(2+)</name>
        <dbReference type="ChEBI" id="CHEBI:29105"/>
    </ligand>
</feature>
<feature type="transmembrane region" description="Helical" evidence="8">
    <location>
        <begin position="141"/>
        <end position="162"/>
    </location>
</feature>
<evidence type="ECO:0000256" key="2">
    <source>
        <dbReference type="ARBA" id="ARBA00007018"/>
    </source>
</evidence>
<evidence type="ECO:0000256" key="7">
    <source>
        <dbReference type="SAM" id="MobiDB-lite"/>
    </source>
</evidence>